<dbReference type="GO" id="GO:0005669">
    <property type="term" value="C:transcription factor TFIID complex"/>
    <property type="evidence" value="ECO:0007669"/>
    <property type="project" value="InterPro"/>
</dbReference>
<evidence type="ECO:0000256" key="5">
    <source>
        <dbReference type="ARBA" id="ARBA00023242"/>
    </source>
</evidence>
<evidence type="ECO:0000256" key="3">
    <source>
        <dbReference type="ARBA" id="ARBA00023015"/>
    </source>
</evidence>
<dbReference type="GO" id="GO:0016251">
    <property type="term" value="F:RNA polymerase II general transcription initiation factor activity"/>
    <property type="evidence" value="ECO:0007669"/>
    <property type="project" value="TreeGrafter"/>
</dbReference>
<feature type="region of interest" description="Disordered" evidence="7">
    <location>
        <begin position="339"/>
        <end position="370"/>
    </location>
</feature>
<feature type="compositionally biased region" description="Polar residues" evidence="7">
    <location>
        <begin position="52"/>
        <end position="74"/>
    </location>
</feature>
<evidence type="ECO:0000259" key="8">
    <source>
        <dbReference type="PROSITE" id="PS51879"/>
    </source>
</evidence>
<dbReference type="PANTHER" id="PTHR15138:SF14">
    <property type="entry name" value="TRANSCRIPTION INITIATION FACTOR TFIID SUBUNIT 4"/>
    <property type="match status" value="1"/>
</dbReference>
<feature type="compositionally biased region" description="Low complexity" evidence="7">
    <location>
        <begin position="75"/>
        <end position="90"/>
    </location>
</feature>
<dbReference type="EMBL" id="RXIC02000026">
    <property type="protein sequence ID" value="KAB1204026.1"/>
    <property type="molecule type" value="Genomic_DNA"/>
</dbReference>
<gene>
    <name evidence="9" type="ORF">CJ030_MR8G002831</name>
</gene>
<feature type="region of interest" description="Disordered" evidence="7">
    <location>
        <begin position="542"/>
        <end position="628"/>
    </location>
</feature>
<comment type="subcellular location">
    <subcellularLocation>
        <location evidence="1">Nucleus</location>
    </subcellularLocation>
</comment>
<dbReference type="OrthoDB" id="21060at2759"/>
<keyword evidence="5" id="KW-0539">Nucleus</keyword>
<feature type="region of interest" description="Disordered" evidence="7">
    <location>
        <begin position="478"/>
        <end position="497"/>
    </location>
</feature>
<dbReference type="Proteomes" id="UP000516437">
    <property type="component" value="Chromosome 8"/>
</dbReference>
<dbReference type="InterPro" id="IPR007900">
    <property type="entry name" value="TAF4_C"/>
</dbReference>
<feature type="compositionally biased region" description="Polar residues" evidence="7">
    <location>
        <begin position="855"/>
        <end position="871"/>
    </location>
</feature>
<dbReference type="GO" id="GO:0006367">
    <property type="term" value="P:transcription initiation at RNA polymerase II promoter"/>
    <property type="evidence" value="ECO:0007669"/>
    <property type="project" value="TreeGrafter"/>
</dbReference>
<reference evidence="9 10" key="1">
    <citation type="journal article" date="2019" name="Plant Biotechnol. J.">
        <title>The red bayberry genome and genetic basis of sex determination.</title>
        <authorList>
            <person name="Jia H.M."/>
            <person name="Jia H.J."/>
            <person name="Cai Q.L."/>
            <person name="Wang Y."/>
            <person name="Zhao H.B."/>
            <person name="Yang W.F."/>
            <person name="Wang G.Y."/>
            <person name="Li Y.H."/>
            <person name="Zhan D.L."/>
            <person name="Shen Y.T."/>
            <person name="Niu Q.F."/>
            <person name="Chang L."/>
            <person name="Qiu J."/>
            <person name="Zhao L."/>
            <person name="Xie H.B."/>
            <person name="Fu W.Y."/>
            <person name="Jin J."/>
            <person name="Li X.W."/>
            <person name="Jiao Y."/>
            <person name="Zhou C.C."/>
            <person name="Tu T."/>
            <person name="Chai C.Y."/>
            <person name="Gao J.L."/>
            <person name="Fan L.J."/>
            <person name="van de Weg E."/>
            <person name="Wang J.Y."/>
            <person name="Gao Z.S."/>
        </authorList>
    </citation>
    <scope>NUCLEOTIDE SEQUENCE [LARGE SCALE GENOMIC DNA]</scope>
    <source>
        <tissue evidence="9">Leaves</tissue>
    </source>
</reference>
<protein>
    <recommendedName>
        <fullName evidence="8">RST domain-containing protein</fullName>
    </recommendedName>
</protein>
<evidence type="ECO:0000256" key="1">
    <source>
        <dbReference type="ARBA" id="ARBA00004123"/>
    </source>
</evidence>
<feature type="region of interest" description="Disordered" evidence="7">
    <location>
        <begin position="1"/>
        <end position="163"/>
    </location>
</feature>
<dbReference type="Pfam" id="PF05236">
    <property type="entry name" value="TAF4"/>
    <property type="match status" value="1"/>
</dbReference>
<feature type="compositionally biased region" description="Basic and acidic residues" evidence="7">
    <location>
        <begin position="768"/>
        <end position="784"/>
    </location>
</feature>
<feature type="domain" description="RST" evidence="8">
    <location>
        <begin position="195"/>
        <end position="266"/>
    </location>
</feature>
<feature type="region of interest" description="Disordered" evidence="7">
    <location>
        <begin position="768"/>
        <end position="817"/>
    </location>
</feature>
<dbReference type="AlphaFoldDB" id="A0A6A1UV84"/>
<accession>A0A6A1UV84</accession>
<feature type="compositionally biased region" description="Low complexity" evidence="7">
    <location>
        <begin position="264"/>
        <end position="276"/>
    </location>
</feature>
<evidence type="ECO:0000256" key="4">
    <source>
        <dbReference type="ARBA" id="ARBA00023163"/>
    </source>
</evidence>
<feature type="region of interest" description="Disordered" evidence="7">
    <location>
        <begin position="842"/>
        <end position="901"/>
    </location>
</feature>
<feature type="region of interest" description="Disordered" evidence="7">
    <location>
        <begin position="264"/>
        <end position="294"/>
    </location>
</feature>
<proteinExistence type="inferred from homology"/>
<evidence type="ECO:0000313" key="9">
    <source>
        <dbReference type="EMBL" id="KAB1204026.1"/>
    </source>
</evidence>
<dbReference type="GO" id="GO:0046982">
    <property type="term" value="F:protein heterodimerization activity"/>
    <property type="evidence" value="ECO:0007669"/>
    <property type="project" value="InterPro"/>
</dbReference>
<feature type="compositionally biased region" description="Polar residues" evidence="7">
    <location>
        <begin position="403"/>
        <end position="415"/>
    </location>
</feature>
<feature type="region of interest" description="Disordered" evidence="7">
    <location>
        <begin position="403"/>
        <end position="468"/>
    </location>
</feature>
<feature type="region of interest" description="Disordered" evidence="7">
    <location>
        <begin position="180"/>
        <end position="199"/>
    </location>
</feature>
<dbReference type="Pfam" id="PF12174">
    <property type="entry name" value="RST"/>
    <property type="match status" value="1"/>
</dbReference>
<feature type="compositionally biased region" description="Low complexity" evidence="7">
    <location>
        <begin position="560"/>
        <end position="576"/>
    </location>
</feature>
<name>A0A6A1UV84_9ROSI</name>
<dbReference type="PROSITE" id="PS51879">
    <property type="entry name" value="RST"/>
    <property type="match status" value="1"/>
</dbReference>
<comment type="similarity">
    <text evidence="2">Belongs to the TAF4 family.</text>
</comment>
<feature type="compositionally biased region" description="Low complexity" evidence="7">
    <location>
        <begin position="425"/>
        <end position="447"/>
    </location>
</feature>
<feature type="compositionally biased region" description="Basic and acidic residues" evidence="7">
    <location>
        <begin position="792"/>
        <end position="816"/>
    </location>
</feature>
<feature type="compositionally biased region" description="Polar residues" evidence="7">
    <location>
        <begin position="130"/>
        <end position="148"/>
    </location>
</feature>
<dbReference type="PANTHER" id="PTHR15138">
    <property type="entry name" value="TRANSCRIPTION INITIATION FACTOR TFIID SUBUNIT 4"/>
    <property type="match status" value="1"/>
</dbReference>
<organism evidence="9 10">
    <name type="scientific">Morella rubra</name>
    <name type="common">Chinese bayberry</name>
    <dbReference type="NCBI Taxonomy" id="262757"/>
    <lineage>
        <taxon>Eukaryota</taxon>
        <taxon>Viridiplantae</taxon>
        <taxon>Streptophyta</taxon>
        <taxon>Embryophyta</taxon>
        <taxon>Tracheophyta</taxon>
        <taxon>Spermatophyta</taxon>
        <taxon>Magnoliopsida</taxon>
        <taxon>eudicotyledons</taxon>
        <taxon>Gunneridae</taxon>
        <taxon>Pentapetalae</taxon>
        <taxon>rosids</taxon>
        <taxon>fabids</taxon>
        <taxon>Fagales</taxon>
        <taxon>Myricaceae</taxon>
        <taxon>Morella</taxon>
    </lineage>
</organism>
<feature type="compositionally biased region" description="Low complexity" evidence="7">
    <location>
        <begin position="104"/>
        <end position="121"/>
    </location>
</feature>
<feature type="compositionally biased region" description="Polar residues" evidence="7">
    <location>
        <begin position="355"/>
        <end position="366"/>
    </location>
</feature>
<dbReference type="InterPro" id="IPR009072">
    <property type="entry name" value="Histone-fold"/>
</dbReference>
<evidence type="ECO:0000313" key="10">
    <source>
        <dbReference type="Proteomes" id="UP000516437"/>
    </source>
</evidence>
<comment type="function">
    <text evidence="6">TAFs are components of the transcription factor IID (TFIID) complex that is essential for mediating regulation of RNA polymerase transcription.</text>
</comment>
<dbReference type="CDD" id="cd08045">
    <property type="entry name" value="HFD_TAF4"/>
    <property type="match status" value="1"/>
</dbReference>
<keyword evidence="10" id="KW-1185">Reference proteome</keyword>
<comment type="caution">
    <text evidence="9">The sequence shown here is derived from an EMBL/GenBank/DDBJ whole genome shotgun (WGS) entry which is preliminary data.</text>
</comment>
<evidence type="ECO:0000256" key="7">
    <source>
        <dbReference type="SAM" id="MobiDB-lite"/>
    </source>
</evidence>
<keyword evidence="3" id="KW-0805">Transcription regulation</keyword>
<sequence>MDPSIMKLLEEDEDESMHSGADVEAFEAALNRDIGGDASTSQLSDSDKVLAQGSNPTTSQSLPQWQIGSQDQSTECQIQQEQRSAQQQEQPLPGMELKQHESATETQQQQSASQQELNQLQMPDKRSQDECQQGQAQASLQNPQTSGMQIPEKTPIPMHGLERRPSLEGESQYVKLQQMSNQQATNTDQASNQINRGRPGQVPFGVLLPVLQAQLDKDRAMQLQTIFTKLKKNEIAKDGFVRHMRGIVGDHMLKLAVMKIQSQPSSNQLQLQSQGSARQHPQRTPSASTSSMQFSDPHSFAQLHQKGANSSVDPPHIASSVVQMQADPSYPTVEINAQKSREGNRHSDSHGAQVGQASSSSENTVNQERERSTIPLQGLNKQQQHLHVPPIYGSAGGNYLPYSGTNVSPLTSSVKPQPHDAQTRQGSQHQSMSSTQTSGTTQGTSMMNMPQFERPNAINDPKKIQGGSVSHLANNLTSQQNPVSWPSSTNKDQNSAPSLSMVGVKHEAIDQATEQQHKPHFSHPHGLSSYSVTHIEQGNTITGSVKNEALEKQSSRMGLSTSMSMPSNSVSPSMTTQLDPSVPIGSRISSAASPAGVNARTPSKKPSIGQKKPLEALGSAQPLPSKKQKVSGAFSDQSIEQLNDVTAVSGVNLREEEEQLFSGSKEDSRVSEASRRVVQEEEERLLLQKTPLQKKLAEIMAKCGLKNISNDVERCLSLCVEERMRGLVSNLIRLSKQRVDIEKPRHRTLITSDVRQQIMTMNRKAREEWEKKQAEAERLRRLNEPEGNNGVDGDKEKDEGRGKSIKVNKEEDDKMRTTAANVAARAAVGGDDMLSKWQLMAEQARQKREGGMDASGSQPSKDTSRRPLSTSGRKDNQDAEKKGNGASGVRKAGRNQAVLQTRVARSISIKDVIAVLEREPQMSRSSLIYRLYERIRSDGTTE</sequence>
<dbReference type="InterPro" id="IPR022003">
    <property type="entry name" value="RST"/>
</dbReference>
<dbReference type="FunFam" id="1.10.20.10:FF:000015">
    <property type="entry name" value="Transcription initiation factor TFIID subunit 4B"/>
    <property type="match status" value="1"/>
</dbReference>
<dbReference type="InterPro" id="IPR045144">
    <property type="entry name" value="TAF4"/>
</dbReference>
<evidence type="ECO:0000256" key="2">
    <source>
        <dbReference type="ARBA" id="ARBA00006178"/>
    </source>
</evidence>
<dbReference type="GO" id="GO:0003677">
    <property type="term" value="F:DNA binding"/>
    <property type="evidence" value="ECO:0007669"/>
    <property type="project" value="TreeGrafter"/>
</dbReference>
<dbReference type="Gene3D" id="1.10.20.10">
    <property type="entry name" value="Histone, subunit A"/>
    <property type="match status" value="1"/>
</dbReference>
<feature type="compositionally biased region" description="Polar residues" evidence="7">
    <location>
        <begin position="180"/>
        <end position="195"/>
    </location>
</feature>
<evidence type="ECO:0000256" key="6">
    <source>
        <dbReference type="ARBA" id="ARBA00058775"/>
    </source>
</evidence>
<feature type="compositionally biased region" description="Polar residues" evidence="7">
    <location>
        <begin position="277"/>
        <end position="294"/>
    </location>
</feature>
<keyword evidence="4" id="KW-0804">Transcription</keyword>
<feature type="compositionally biased region" description="Basic and acidic residues" evidence="7">
    <location>
        <begin position="872"/>
        <end position="883"/>
    </location>
</feature>
<feature type="compositionally biased region" description="Basic and acidic residues" evidence="7">
    <location>
        <begin position="339"/>
        <end position="349"/>
    </location>
</feature>